<dbReference type="RefSeq" id="WP_119743094.1">
    <property type="nucleotide sequence ID" value="NZ_QYUN01000003.1"/>
</dbReference>
<feature type="transmembrane region" description="Helical" evidence="2">
    <location>
        <begin position="137"/>
        <end position="157"/>
    </location>
</feature>
<organism evidence="4 5">
    <name type="scientific">Noviherbaspirillum cavernae</name>
    <dbReference type="NCBI Taxonomy" id="2320862"/>
    <lineage>
        <taxon>Bacteria</taxon>
        <taxon>Pseudomonadati</taxon>
        <taxon>Pseudomonadota</taxon>
        <taxon>Betaproteobacteria</taxon>
        <taxon>Burkholderiales</taxon>
        <taxon>Oxalobacteraceae</taxon>
        <taxon>Noviherbaspirillum</taxon>
    </lineage>
</organism>
<evidence type="ECO:0000313" key="4">
    <source>
        <dbReference type="EMBL" id="RJF96957.1"/>
    </source>
</evidence>
<sequence>MQEIHSLLQLLVMLVADPRTAILFALLIIAAVSDYRTYRIPNWLTMAGAAFALLYSAFVPFSPEYGFLWSLGGLALGFVITVPLYALRAMGAGDVKLIAMVGAFLGVSDTLYAIVCTFIAGGVAAIGYALFHRATGRMLANVKSAAGYLMFSAAAGIKPQAQMAADKSIGKIPYAISIAVGTIGYVVAKQLGYM</sequence>
<dbReference type="AlphaFoldDB" id="A0A418WWC4"/>
<dbReference type="InterPro" id="IPR050882">
    <property type="entry name" value="Prepilin_peptidase/N-MTase"/>
</dbReference>
<keyword evidence="5" id="KW-1185">Reference proteome</keyword>
<feature type="transmembrane region" description="Helical" evidence="2">
    <location>
        <begin position="43"/>
        <end position="61"/>
    </location>
</feature>
<dbReference type="PANTHER" id="PTHR30487:SF0">
    <property type="entry name" value="PREPILIN LEADER PEPTIDASE_N-METHYLTRANSFERASE-RELATED"/>
    <property type="match status" value="1"/>
</dbReference>
<feature type="transmembrane region" description="Helical" evidence="2">
    <location>
        <begin position="6"/>
        <end position="31"/>
    </location>
</feature>
<accession>A0A418WWC4</accession>
<keyword evidence="2" id="KW-1133">Transmembrane helix</keyword>
<reference evidence="4 5" key="1">
    <citation type="submission" date="2018-09" db="EMBL/GenBank/DDBJ databases">
        <authorList>
            <person name="Zhu H."/>
        </authorList>
    </citation>
    <scope>NUCLEOTIDE SEQUENCE [LARGE SCALE GENOMIC DNA]</scope>
    <source>
        <strain evidence="4 5">K2R10-39</strain>
    </source>
</reference>
<dbReference type="GO" id="GO:0004190">
    <property type="term" value="F:aspartic-type endopeptidase activity"/>
    <property type="evidence" value="ECO:0007669"/>
    <property type="project" value="InterPro"/>
</dbReference>
<feature type="transmembrane region" description="Helical" evidence="2">
    <location>
        <begin position="169"/>
        <end position="188"/>
    </location>
</feature>
<feature type="domain" description="Prepilin type IV endopeptidase peptidase" evidence="3">
    <location>
        <begin position="22"/>
        <end position="126"/>
    </location>
</feature>
<dbReference type="GO" id="GO:0006465">
    <property type="term" value="P:signal peptide processing"/>
    <property type="evidence" value="ECO:0007669"/>
    <property type="project" value="TreeGrafter"/>
</dbReference>
<evidence type="ECO:0000259" key="3">
    <source>
        <dbReference type="Pfam" id="PF01478"/>
    </source>
</evidence>
<proteinExistence type="inferred from homology"/>
<dbReference type="Pfam" id="PF01478">
    <property type="entry name" value="Peptidase_A24"/>
    <property type="match status" value="1"/>
</dbReference>
<dbReference type="Gene3D" id="1.20.120.1220">
    <property type="match status" value="1"/>
</dbReference>
<feature type="transmembrane region" description="Helical" evidence="2">
    <location>
        <begin position="67"/>
        <end position="86"/>
    </location>
</feature>
<dbReference type="EMBL" id="QYUN01000003">
    <property type="protein sequence ID" value="RJF96957.1"/>
    <property type="molecule type" value="Genomic_DNA"/>
</dbReference>
<gene>
    <name evidence="4" type="ORF">D3870_21590</name>
</gene>
<feature type="transmembrane region" description="Helical" evidence="2">
    <location>
        <begin position="98"/>
        <end position="131"/>
    </location>
</feature>
<dbReference type="InterPro" id="IPR000045">
    <property type="entry name" value="Prepilin_IV_endopep_pep"/>
</dbReference>
<dbReference type="GO" id="GO:0005886">
    <property type="term" value="C:plasma membrane"/>
    <property type="evidence" value="ECO:0007669"/>
    <property type="project" value="TreeGrafter"/>
</dbReference>
<protein>
    <submittedName>
        <fullName evidence="4">Prepilin peptidase</fullName>
    </submittedName>
</protein>
<comment type="caution">
    <text evidence="4">The sequence shown here is derived from an EMBL/GenBank/DDBJ whole genome shotgun (WGS) entry which is preliminary data.</text>
</comment>
<keyword evidence="2" id="KW-0812">Transmembrane</keyword>
<evidence type="ECO:0000256" key="2">
    <source>
        <dbReference type="SAM" id="Phobius"/>
    </source>
</evidence>
<dbReference type="Proteomes" id="UP000285190">
    <property type="component" value="Unassembled WGS sequence"/>
</dbReference>
<dbReference type="PANTHER" id="PTHR30487">
    <property type="entry name" value="TYPE 4 PREPILIN-LIKE PROTEINS LEADER PEPTIDE-PROCESSING ENZYME"/>
    <property type="match status" value="1"/>
</dbReference>
<comment type="similarity">
    <text evidence="1">Belongs to the peptidase A24 family.</text>
</comment>
<evidence type="ECO:0000256" key="1">
    <source>
        <dbReference type="ARBA" id="ARBA00005801"/>
    </source>
</evidence>
<evidence type="ECO:0000313" key="5">
    <source>
        <dbReference type="Proteomes" id="UP000285190"/>
    </source>
</evidence>
<name>A0A418WWC4_9BURK</name>
<dbReference type="OrthoDB" id="5508079at2"/>
<keyword evidence="2" id="KW-0472">Membrane</keyword>